<name>A0A074WSQ1_9PEZI</name>
<dbReference type="AlphaFoldDB" id="A0A074WSQ1"/>
<feature type="region of interest" description="Disordered" evidence="1">
    <location>
        <begin position="773"/>
        <end position="794"/>
    </location>
</feature>
<sequence>MPSNNENASPKTLRAAHSSKNKSPPSTAHGHTPGALGLHGWQPPQAHMFVSSSASISSFSAATHSSHANTSPASGSGQNRHSICSPETHLSNRSSGSPLRVRKTRENLRTGIVDGTASTSEASVSDLAHGKYPSAQPLREIQNNIQDEATRPSSRNARFSWESNSIHPTTVIEQSPVNRTSSQSDKKEPGFAPSLLRKLSVRKRVVSKVREGLLSRSKSSTKVSARVDDNVAISRSASEHERSAQSTINDGLQDMKEGLTNASDYLALDSVQSLVLTDSPVQDFGPTLDVLPSPNLTTKGDLPGSDGSYPSPSNEASPSPSPEKTPRPARSKRSSEPHFDNTPAPLSMLHIDLSVTPAWETLDLADEATMWAMIKAEASISSNLPTSDMQSLASPTHAGRCQKPLNIILIIDNSPLASPLALHSISEFTRRLCNLLRDHQDHLAVFCMFCSHESQCSTTRSGCQLHRLQQPDVPTLSIEVAKLGSGKAASQSSATRLSDMLQEAVASVAEMIEDSNVTITHAIVLSPLPQRCASILCELVPWPIHQVQFGYAYESPSPRDQVRTGGWCFEWAEASHTVLETLIQSAREGFRSQGLSHVRVSINSTEPCRVEKLLTPPRKATLHPGQCTTLFAKVRIPSIELEQSGDPASFESLLNELHQTLGAVRSELFKADVRYRHTSLPRTTELRAEQACQITRTNRNSQWGMSHGEEVKDSVRVEMEKAKFAARNYPPDVASRILHKKFGRFWSGNDGPPVLRRLREELEFQQRVSTEVSKNVAQSSTKATQHRGSESTRRATLHFADTEALQVYNTAFSTPILEEGDTNIGMSNDGDSDHRQRPDSLVVQDEARRIWRHMRRDSRTTSGVSSVSDASSHAGSGARQREQQLQRRGSQESIVDRMAAADTRINEIRLKAIQNKRSVGAETLRDFGMMQQQEDRGSDEF</sequence>
<feature type="region of interest" description="Disordered" evidence="1">
    <location>
        <begin position="172"/>
        <end position="194"/>
    </location>
</feature>
<accession>A0A074WSQ1</accession>
<feature type="compositionally biased region" description="Low complexity" evidence="1">
    <location>
        <begin position="862"/>
        <end position="878"/>
    </location>
</feature>
<feature type="compositionally biased region" description="Polar residues" evidence="1">
    <location>
        <begin position="773"/>
        <end position="783"/>
    </location>
</feature>
<feature type="compositionally biased region" description="Polar residues" evidence="1">
    <location>
        <begin position="1"/>
        <end position="10"/>
    </location>
</feature>
<dbReference type="Proteomes" id="UP000027730">
    <property type="component" value="Unassembled WGS sequence"/>
</dbReference>
<reference evidence="2 3" key="1">
    <citation type="journal article" date="2014" name="BMC Genomics">
        <title>Genome sequencing of four Aureobasidium pullulans varieties: biotechnological potential, stress tolerance, and description of new species.</title>
        <authorList>
            <person name="Gostin Ar C."/>
            <person name="Ohm R.A."/>
            <person name="Kogej T."/>
            <person name="Sonjak S."/>
            <person name="Turk M."/>
            <person name="Zajc J."/>
            <person name="Zalar P."/>
            <person name="Grube M."/>
            <person name="Sun H."/>
            <person name="Han J."/>
            <person name="Sharma A."/>
            <person name="Chiniquy J."/>
            <person name="Ngan C.Y."/>
            <person name="Lipzen A."/>
            <person name="Barry K."/>
            <person name="Grigoriev I.V."/>
            <person name="Gunde-Cimerman N."/>
        </authorList>
    </citation>
    <scope>NUCLEOTIDE SEQUENCE [LARGE SCALE GENOMIC DNA]</scope>
    <source>
        <strain evidence="2 3">CBS 147.97</strain>
    </source>
</reference>
<feature type="compositionally biased region" description="Polar residues" evidence="1">
    <location>
        <begin position="172"/>
        <end position="183"/>
    </location>
</feature>
<gene>
    <name evidence="2" type="ORF">M436DRAFT_72008</name>
</gene>
<evidence type="ECO:0000256" key="1">
    <source>
        <dbReference type="SAM" id="MobiDB-lite"/>
    </source>
</evidence>
<evidence type="ECO:0000313" key="2">
    <source>
        <dbReference type="EMBL" id="KEQ74599.1"/>
    </source>
</evidence>
<proteinExistence type="predicted"/>
<keyword evidence="3" id="KW-1185">Reference proteome</keyword>
<feature type="compositionally biased region" description="Low complexity" evidence="1">
    <location>
        <begin position="51"/>
        <end position="74"/>
    </location>
</feature>
<dbReference type="OrthoDB" id="5596422at2759"/>
<feature type="region of interest" description="Disordered" evidence="1">
    <location>
        <begin position="284"/>
        <end position="343"/>
    </location>
</feature>
<feature type="compositionally biased region" description="Low complexity" evidence="1">
    <location>
        <begin position="308"/>
        <end position="318"/>
    </location>
</feature>
<dbReference type="RefSeq" id="XP_013428747.1">
    <property type="nucleotide sequence ID" value="XM_013573293.1"/>
</dbReference>
<dbReference type="HOGENOM" id="CLU_308818_0_0_1"/>
<evidence type="ECO:0000313" key="3">
    <source>
        <dbReference type="Proteomes" id="UP000027730"/>
    </source>
</evidence>
<feature type="region of interest" description="Disordered" evidence="1">
    <location>
        <begin position="818"/>
        <end position="894"/>
    </location>
</feature>
<organism evidence="2 3">
    <name type="scientific">Aureobasidium namibiae CBS 147.97</name>
    <dbReference type="NCBI Taxonomy" id="1043004"/>
    <lineage>
        <taxon>Eukaryota</taxon>
        <taxon>Fungi</taxon>
        <taxon>Dikarya</taxon>
        <taxon>Ascomycota</taxon>
        <taxon>Pezizomycotina</taxon>
        <taxon>Dothideomycetes</taxon>
        <taxon>Dothideomycetidae</taxon>
        <taxon>Dothideales</taxon>
        <taxon>Saccotheciaceae</taxon>
        <taxon>Aureobasidium</taxon>
    </lineage>
</organism>
<dbReference type="GeneID" id="25415043"/>
<feature type="compositionally biased region" description="Polar residues" evidence="1">
    <location>
        <begin position="88"/>
        <end position="97"/>
    </location>
</feature>
<feature type="region of interest" description="Disordered" evidence="1">
    <location>
        <begin position="1"/>
        <end position="108"/>
    </location>
</feature>
<feature type="region of interest" description="Disordered" evidence="1">
    <location>
        <begin position="915"/>
        <end position="941"/>
    </location>
</feature>
<protein>
    <submittedName>
        <fullName evidence="2">Uncharacterized protein</fullName>
    </submittedName>
</protein>
<dbReference type="EMBL" id="KL584707">
    <property type="protein sequence ID" value="KEQ74599.1"/>
    <property type="molecule type" value="Genomic_DNA"/>
</dbReference>